<gene>
    <name evidence="1" type="ORF">Bpfe_021778</name>
</gene>
<organism evidence="1 2">
    <name type="scientific">Biomphalaria pfeifferi</name>
    <name type="common">Bloodfluke planorb</name>
    <name type="synonym">Freshwater snail</name>
    <dbReference type="NCBI Taxonomy" id="112525"/>
    <lineage>
        <taxon>Eukaryota</taxon>
        <taxon>Metazoa</taxon>
        <taxon>Spiralia</taxon>
        <taxon>Lophotrochozoa</taxon>
        <taxon>Mollusca</taxon>
        <taxon>Gastropoda</taxon>
        <taxon>Heterobranchia</taxon>
        <taxon>Euthyneura</taxon>
        <taxon>Panpulmonata</taxon>
        <taxon>Hygrophila</taxon>
        <taxon>Lymnaeoidea</taxon>
        <taxon>Planorbidae</taxon>
        <taxon>Biomphalaria</taxon>
    </lineage>
</organism>
<sequence>MCAPLHYVASLPPAARAGEKIVARALIPFATHRWPSRTHPGSPSLLFRDKIFTTDFMPHGNGRVVRIFPFQRYGVGVIEKKEGTWFSLVGLREGVNHTSIDQFYQPSHPLC</sequence>
<evidence type="ECO:0000313" key="2">
    <source>
        <dbReference type="Proteomes" id="UP001233172"/>
    </source>
</evidence>
<proteinExistence type="predicted"/>
<evidence type="ECO:0000313" key="1">
    <source>
        <dbReference type="EMBL" id="KAK0048830.1"/>
    </source>
</evidence>
<reference evidence="1" key="1">
    <citation type="journal article" date="2023" name="PLoS Negl. Trop. Dis.">
        <title>A genome sequence for Biomphalaria pfeifferi, the major vector snail for the human-infecting parasite Schistosoma mansoni.</title>
        <authorList>
            <person name="Bu L."/>
            <person name="Lu L."/>
            <person name="Laidemitt M.R."/>
            <person name="Zhang S.M."/>
            <person name="Mutuku M."/>
            <person name="Mkoji G."/>
            <person name="Steinauer M."/>
            <person name="Loker E.S."/>
        </authorList>
    </citation>
    <scope>NUCLEOTIDE SEQUENCE</scope>
    <source>
        <strain evidence="1">KasaAsao</strain>
    </source>
</reference>
<keyword evidence="2" id="KW-1185">Reference proteome</keyword>
<protein>
    <submittedName>
        <fullName evidence="1">Uncharacterized protein</fullName>
    </submittedName>
</protein>
<comment type="caution">
    <text evidence="1">The sequence shown here is derived from an EMBL/GenBank/DDBJ whole genome shotgun (WGS) entry which is preliminary data.</text>
</comment>
<dbReference type="EMBL" id="JASAOG010000133">
    <property type="protein sequence ID" value="KAK0048830.1"/>
    <property type="molecule type" value="Genomic_DNA"/>
</dbReference>
<dbReference type="Proteomes" id="UP001233172">
    <property type="component" value="Unassembled WGS sequence"/>
</dbReference>
<name>A0AAD8F2G4_BIOPF</name>
<accession>A0AAD8F2G4</accession>
<reference evidence="1" key="2">
    <citation type="submission" date="2023-04" db="EMBL/GenBank/DDBJ databases">
        <authorList>
            <person name="Bu L."/>
            <person name="Lu L."/>
            <person name="Laidemitt M.R."/>
            <person name="Zhang S.M."/>
            <person name="Mutuku M."/>
            <person name="Mkoji G."/>
            <person name="Steinauer M."/>
            <person name="Loker E.S."/>
        </authorList>
    </citation>
    <scope>NUCLEOTIDE SEQUENCE</scope>
    <source>
        <strain evidence="1">KasaAsao</strain>
        <tissue evidence="1">Whole Snail</tissue>
    </source>
</reference>
<dbReference type="AlphaFoldDB" id="A0AAD8F2G4"/>